<dbReference type="Gene3D" id="3.40.50.2020">
    <property type="match status" value="1"/>
</dbReference>
<evidence type="ECO:0000313" key="4">
    <source>
        <dbReference type="EMBL" id="KRK48056.1"/>
    </source>
</evidence>
<dbReference type="PANTHER" id="PTHR47505">
    <property type="entry name" value="DNA UTILIZATION PROTEIN YHGH"/>
    <property type="match status" value="1"/>
</dbReference>
<dbReference type="SUPFAM" id="SSF53271">
    <property type="entry name" value="PRTase-like"/>
    <property type="match status" value="1"/>
</dbReference>
<evidence type="ECO:0000256" key="2">
    <source>
        <dbReference type="SAM" id="MobiDB-lite"/>
    </source>
</evidence>
<reference evidence="4 5" key="1">
    <citation type="journal article" date="2015" name="Genome Announc.">
        <title>Expanding the biotechnology potential of lactobacilli through comparative genomics of 213 strains and associated genera.</title>
        <authorList>
            <person name="Sun Z."/>
            <person name="Harris H.M."/>
            <person name="McCann A."/>
            <person name="Guo C."/>
            <person name="Argimon S."/>
            <person name="Zhang W."/>
            <person name="Yang X."/>
            <person name="Jeffery I.B."/>
            <person name="Cooney J.C."/>
            <person name="Kagawa T.F."/>
            <person name="Liu W."/>
            <person name="Song Y."/>
            <person name="Salvetti E."/>
            <person name="Wrobel A."/>
            <person name="Rasinkangas P."/>
            <person name="Parkhill J."/>
            <person name="Rea M.C."/>
            <person name="O'Sullivan O."/>
            <person name="Ritari J."/>
            <person name="Douillard F.P."/>
            <person name="Paul Ross R."/>
            <person name="Yang R."/>
            <person name="Briner A.E."/>
            <person name="Felis G.E."/>
            <person name="de Vos W.M."/>
            <person name="Barrangou R."/>
            <person name="Klaenhammer T.R."/>
            <person name="Caufield P.W."/>
            <person name="Cui Y."/>
            <person name="Zhang H."/>
            <person name="O'Toole P.W."/>
        </authorList>
    </citation>
    <scope>NUCLEOTIDE SEQUENCE [LARGE SCALE GENOMIC DNA]</scope>
    <source>
        <strain evidence="4 5">JCM 15530</strain>
    </source>
</reference>
<feature type="domain" description="Phosphoribosyltransferase" evidence="3">
    <location>
        <begin position="86"/>
        <end position="136"/>
    </location>
</feature>
<dbReference type="PATRIC" id="fig|1302272.5.peg.1811"/>
<name>A0A0R1HNP6_9LACO</name>
<dbReference type="PANTHER" id="PTHR47505:SF1">
    <property type="entry name" value="DNA UTILIZATION PROTEIN YHGH"/>
    <property type="match status" value="1"/>
</dbReference>
<gene>
    <name evidence="4" type="ORF">FC96_GL001785</name>
</gene>
<proteinExistence type="inferred from homology"/>
<dbReference type="EMBL" id="AZCX01000004">
    <property type="protein sequence ID" value="KRK48056.1"/>
    <property type="molecule type" value="Genomic_DNA"/>
</dbReference>
<organism evidence="4 5">
    <name type="scientific">Secundilactobacillus kimchicus JCM 15530</name>
    <dbReference type="NCBI Taxonomy" id="1302272"/>
    <lineage>
        <taxon>Bacteria</taxon>
        <taxon>Bacillati</taxon>
        <taxon>Bacillota</taxon>
        <taxon>Bacilli</taxon>
        <taxon>Lactobacillales</taxon>
        <taxon>Lactobacillaceae</taxon>
        <taxon>Secundilactobacillus</taxon>
    </lineage>
</organism>
<sequence>MKTFFSDYKFRGDFRLRKAFEADMKRAINVSHADVVTIIPVDEQTLQTRGFNQVVGLVGDYPVVALFETQTTNKGKRQSERNRHDRMTAPQPFRLTPPATSLIAGKRVLIIDDVYTTGRTIRHAASLARAAGASWVQGLTLAHG</sequence>
<dbReference type="InterPro" id="IPR000836">
    <property type="entry name" value="PRTase_dom"/>
</dbReference>
<dbReference type="AlphaFoldDB" id="A0A0R1HNP6"/>
<evidence type="ECO:0000256" key="1">
    <source>
        <dbReference type="ARBA" id="ARBA00008007"/>
    </source>
</evidence>
<dbReference type="Proteomes" id="UP000050911">
    <property type="component" value="Unassembled WGS sequence"/>
</dbReference>
<evidence type="ECO:0000259" key="3">
    <source>
        <dbReference type="Pfam" id="PF00156"/>
    </source>
</evidence>
<comment type="similarity">
    <text evidence="1">Belongs to the ComF/GntX family.</text>
</comment>
<feature type="region of interest" description="Disordered" evidence="2">
    <location>
        <begin position="71"/>
        <end position="94"/>
    </location>
</feature>
<keyword evidence="5" id="KW-1185">Reference proteome</keyword>
<accession>A0A0R1HNP6</accession>
<protein>
    <recommendedName>
        <fullName evidence="3">Phosphoribosyltransferase domain-containing protein</fullName>
    </recommendedName>
</protein>
<feature type="compositionally biased region" description="Basic and acidic residues" evidence="2">
    <location>
        <begin position="77"/>
        <end position="87"/>
    </location>
</feature>
<comment type="caution">
    <text evidence="4">The sequence shown here is derived from an EMBL/GenBank/DDBJ whole genome shotgun (WGS) entry which is preliminary data.</text>
</comment>
<dbReference type="CDD" id="cd06223">
    <property type="entry name" value="PRTases_typeI"/>
    <property type="match status" value="1"/>
</dbReference>
<dbReference type="InterPro" id="IPR029057">
    <property type="entry name" value="PRTase-like"/>
</dbReference>
<dbReference type="STRING" id="1302272.FC96_GL001785"/>
<dbReference type="InterPro" id="IPR051910">
    <property type="entry name" value="ComF/GntX_DNA_util-trans"/>
</dbReference>
<dbReference type="Pfam" id="PF00156">
    <property type="entry name" value="Pribosyltran"/>
    <property type="match status" value="1"/>
</dbReference>
<evidence type="ECO:0000313" key="5">
    <source>
        <dbReference type="Proteomes" id="UP000050911"/>
    </source>
</evidence>